<proteinExistence type="inferred from homology"/>
<feature type="transmembrane region" description="Helical" evidence="8">
    <location>
        <begin position="549"/>
        <end position="573"/>
    </location>
</feature>
<evidence type="ECO:0000313" key="13">
    <source>
        <dbReference type="Proteomes" id="UP000694421"/>
    </source>
</evidence>
<keyword evidence="13" id="KW-1185">Reference proteome</keyword>
<evidence type="ECO:0000256" key="8">
    <source>
        <dbReference type="RuleBase" id="RU362056"/>
    </source>
</evidence>
<dbReference type="Ensembl" id="ENSSMRT00000009267.1">
    <property type="protein sequence ID" value="ENSSMRP00000007936.1"/>
    <property type="gene ID" value="ENSSMRG00000006361.1"/>
</dbReference>
<dbReference type="GO" id="GO:0016323">
    <property type="term" value="C:basolateral plasma membrane"/>
    <property type="evidence" value="ECO:0007669"/>
    <property type="project" value="TreeGrafter"/>
</dbReference>
<dbReference type="PROSITE" id="PS51465">
    <property type="entry name" value="KAZAL_2"/>
    <property type="match status" value="1"/>
</dbReference>
<accession>A0A8D0BR63</accession>
<dbReference type="SUPFAM" id="SSF103473">
    <property type="entry name" value="MFS general substrate transporter"/>
    <property type="match status" value="1"/>
</dbReference>
<evidence type="ECO:0000256" key="1">
    <source>
        <dbReference type="ARBA" id="ARBA00004651"/>
    </source>
</evidence>
<evidence type="ECO:0000256" key="9">
    <source>
        <dbReference type="SAM" id="MobiDB-lite"/>
    </source>
</evidence>
<feature type="region of interest" description="Disordered" evidence="9">
    <location>
        <begin position="673"/>
        <end position="707"/>
    </location>
</feature>
<feature type="region of interest" description="Disordered" evidence="9">
    <location>
        <begin position="301"/>
        <end position="327"/>
    </location>
</feature>
<feature type="transmembrane region" description="Helical" evidence="8">
    <location>
        <begin position="420"/>
        <end position="442"/>
    </location>
</feature>
<feature type="transmembrane region" description="Helical" evidence="8">
    <location>
        <begin position="222"/>
        <end position="241"/>
    </location>
</feature>
<dbReference type="OMA" id="GIFMKIS"/>
<dbReference type="Proteomes" id="UP000694421">
    <property type="component" value="Unplaced"/>
</dbReference>
<keyword evidence="6 8" id="KW-0472">Membrane</keyword>
<protein>
    <recommendedName>
        <fullName evidence="8">Solute carrier organic anion transporter family member</fullName>
    </recommendedName>
</protein>
<dbReference type="InterPro" id="IPR036259">
    <property type="entry name" value="MFS_trans_sf"/>
</dbReference>
<keyword evidence="4 8" id="KW-0812">Transmembrane</keyword>
<evidence type="ECO:0000256" key="4">
    <source>
        <dbReference type="ARBA" id="ARBA00022692"/>
    </source>
</evidence>
<keyword evidence="8" id="KW-0406">Ion transport</keyword>
<dbReference type="Pfam" id="PF03137">
    <property type="entry name" value="OATP"/>
    <property type="match status" value="1"/>
</dbReference>
<dbReference type="Pfam" id="PF07648">
    <property type="entry name" value="Kazal_2"/>
    <property type="match status" value="1"/>
</dbReference>
<dbReference type="NCBIfam" id="TIGR00805">
    <property type="entry name" value="oat"/>
    <property type="match status" value="1"/>
</dbReference>
<reference evidence="12" key="2">
    <citation type="submission" date="2025-09" db="UniProtKB">
        <authorList>
            <consortium name="Ensembl"/>
        </authorList>
    </citation>
    <scope>IDENTIFICATION</scope>
</reference>
<feature type="compositionally biased region" description="Basic and acidic residues" evidence="9">
    <location>
        <begin position="301"/>
        <end position="325"/>
    </location>
</feature>
<name>A0A8D0BR63_SALMN</name>
<feature type="transmembrane region" description="Helical" evidence="8">
    <location>
        <begin position="114"/>
        <end position="135"/>
    </location>
</feature>
<feature type="domain" description="Kazal-like" evidence="11">
    <location>
        <begin position="468"/>
        <end position="523"/>
    </location>
</feature>
<feature type="compositionally biased region" description="Basic and acidic residues" evidence="9">
    <location>
        <begin position="697"/>
        <end position="707"/>
    </location>
</feature>
<comment type="subcellular location">
    <subcellularLocation>
        <location evidence="1 8">Cell membrane</location>
        <topology evidence="1 8">Multi-pass membrane protein</topology>
    </subcellularLocation>
</comment>
<keyword evidence="3" id="KW-1003">Cell membrane</keyword>
<feature type="transmembrane region" description="Helical" evidence="8">
    <location>
        <begin position="47"/>
        <end position="66"/>
    </location>
</feature>
<feature type="transmembrane region" description="Helical" evidence="8">
    <location>
        <begin position="392"/>
        <end position="413"/>
    </location>
</feature>
<feature type="transmembrane region" description="Helical" evidence="8">
    <location>
        <begin position="353"/>
        <end position="372"/>
    </location>
</feature>
<dbReference type="Gene3D" id="1.20.1250.20">
    <property type="entry name" value="MFS general substrate transporter like domains"/>
    <property type="match status" value="1"/>
</dbReference>
<dbReference type="PANTHER" id="PTHR11388:SF89">
    <property type="entry name" value="SOLUTE CARRIER ORGANIC ANION TRANSPORTER FAMILY MEMBER 1B3"/>
    <property type="match status" value="1"/>
</dbReference>
<keyword evidence="5 8" id="KW-1133">Transmembrane helix</keyword>
<dbReference type="InterPro" id="IPR004156">
    <property type="entry name" value="OATP"/>
</dbReference>
<feature type="transmembrane region" description="Helical" evidence="8">
    <location>
        <begin position="86"/>
        <end position="107"/>
    </location>
</feature>
<dbReference type="PROSITE" id="PS50850">
    <property type="entry name" value="MFS"/>
    <property type="match status" value="1"/>
</dbReference>
<feature type="transmembrane region" description="Helical" evidence="8">
    <location>
        <begin position="640"/>
        <end position="662"/>
    </location>
</feature>
<comment type="similarity">
    <text evidence="2 8">Belongs to the organo anion transporter (TC 2.A.60) family.</text>
</comment>
<reference evidence="12" key="1">
    <citation type="submission" date="2025-08" db="UniProtKB">
        <authorList>
            <consortium name="Ensembl"/>
        </authorList>
    </citation>
    <scope>IDENTIFICATION</scope>
</reference>
<comment type="caution">
    <text evidence="8">Lacks conserved residue(s) required for the propagation of feature annotation.</text>
</comment>
<keyword evidence="7" id="KW-1015">Disulfide bond</keyword>
<feature type="region of interest" description="Disordered" evidence="9">
    <location>
        <begin position="1"/>
        <end position="29"/>
    </location>
</feature>
<dbReference type="GO" id="GO:0043252">
    <property type="term" value="P:sodium-independent organic anion transport"/>
    <property type="evidence" value="ECO:0007669"/>
    <property type="project" value="TreeGrafter"/>
</dbReference>
<evidence type="ECO:0000256" key="5">
    <source>
        <dbReference type="ARBA" id="ARBA00022989"/>
    </source>
</evidence>
<dbReference type="SMART" id="SM00280">
    <property type="entry name" value="KAZAL"/>
    <property type="match status" value="1"/>
</dbReference>
<feature type="compositionally biased region" description="Basic and acidic residues" evidence="9">
    <location>
        <begin position="1"/>
        <end position="10"/>
    </location>
</feature>
<evidence type="ECO:0000256" key="6">
    <source>
        <dbReference type="ARBA" id="ARBA00023136"/>
    </source>
</evidence>
<dbReference type="GO" id="GO:0015125">
    <property type="term" value="F:bile acid transmembrane transporter activity"/>
    <property type="evidence" value="ECO:0007669"/>
    <property type="project" value="TreeGrafter"/>
</dbReference>
<organism evidence="12 13">
    <name type="scientific">Salvator merianae</name>
    <name type="common">Argentine black and white tegu</name>
    <name type="synonym">Tupinambis merianae</name>
    <dbReference type="NCBI Taxonomy" id="96440"/>
    <lineage>
        <taxon>Eukaryota</taxon>
        <taxon>Metazoa</taxon>
        <taxon>Chordata</taxon>
        <taxon>Craniata</taxon>
        <taxon>Vertebrata</taxon>
        <taxon>Euteleostomi</taxon>
        <taxon>Lepidosauria</taxon>
        <taxon>Squamata</taxon>
        <taxon>Bifurcata</taxon>
        <taxon>Unidentata</taxon>
        <taxon>Episquamata</taxon>
        <taxon>Laterata</taxon>
        <taxon>Teiioidea</taxon>
        <taxon>Teiidae</taxon>
        <taxon>Salvator</taxon>
    </lineage>
</organism>
<dbReference type="PANTHER" id="PTHR11388">
    <property type="entry name" value="ORGANIC ANION TRANSPORTER"/>
    <property type="match status" value="1"/>
</dbReference>
<evidence type="ECO:0000313" key="12">
    <source>
        <dbReference type="Ensembl" id="ENSSMRP00000007936.1"/>
    </source>
</evidence>
<evidence type="ECO:0000256" key="7">
    <source>
        <dbReference type="ARBA" id="ARBA00023157"/>
    </source>
</evidence>
<dbReference type="InterPro" id="IPR002350">
    <property type="entry name" value="Kazal_dom"/>
</dbReference>
<feature type="transmembrane region" description="Helical" evidence="8">
    <location>
        <begin position="271"/>
        <end position="294"/>
    </location>
</feature>
<dbReference type="SUPFAM" id="SSF100895">
    <property type="entry name" value="Kazal-type serine protease inhibitors"/>
    <property type="match status" value="1"/>
</dbReference>
<dbReference type="Gene3D" id="3.30.60.30">
    <property type="match status" value="1"/>
</dbReference>
<evidence type="ECO:0000259" key="11">
    <source>
        <dbReference type="PROSITE" id="PS51465"/>
    </source>
</evidence>
<dbReference type="GeneTree" id="ENSGT01150000286901"/>
<evidence type="ECO:0000256" key="2">
    <source>
        <dbReference type="ARBA" id="ARBA00009657"/>
    </source>
</evidence>
<dbReference type="InterPro" id="IPR036058">
    <property type="entry name" value="Kazal_dom_sf"/>
</dbReference>
<dbReference type="AlphaFoldDB" id="A0A8D0BR63"/>
<evidence type="ECO:0000256" key="3">
    <source>
        <dbReference type="ARBA" id="ARBA00022475"/>
    </source>
</evidence>
<dbReference type="GO" id="GO:0015347">
    <property type="term" value="F:sodium-independent organic anion transmembrane transporter activity"/>
    <property type="evidence" value="ECO:0007669"/>
    <property type="project" value="TreeGrafter"/>
</dbReference>
<feature type="domain" description="Major facilitator superfamily (MFS) profile" evidence="10">
    <location>
        <begin position="48"/>
        <end position="667"/>
    </location>
</feature>
<feature type="transmembrane region" description="Helical" evidence="8">
    <location>
        <begin position="585"/>
        <end position="606"/>
    </location>
</feature>
<evidence type="ECO:0000259" key="10">
    <source>
        <dbReference type="PROSITE" id="PS50850"/>
    </source>
</evidence>
<dbReference type="InterPro" id="IPR020846">
    <property type="entry name" value="MFS_dom"/>
</dbReference>
<sequence length="707" mass="77240">MTSTDPDPKSENGSNMEENLMSPGLETEVNRKSSAKNKNSCCNGLKAFLAALAFVNFTKGFAGIMMKSSFTQLERRFGISSSTAGFVDGSFEMGNLLVIAFVSYFGAAFHRPRVIALGCFVMSLGSFLTAMPHFFMGLYKYDTLSKASDNSTFSMSPCSASQAASEVKGMLGSVSDCEKEVTSNAWIYVMMGNVLRGIGETPVNPLGISYLDDFARPEDTPFYIGFFHTVGIIGPIAGFLLGSVLAKLYVDIGFVDLGTITITPSDSRWVGAWWMGFLIASVLLLLSGIPFCFLPRSLDTEDKNPSGKEEMDKGKKHNDETHVQKSEIQMEESWTGKMKGFLTSMKRLLGNRLYFLFVCGSLLHFSSFIGYLTYNPKYIEQQYGLPASKANFIMGAVVLPISSLSVLLGGFIMKKYKIDIIGAVKMLFTAAIMAFLISLLYFTVGCENRAVAGLTVAYDGQPVAQNAAPLTAACNANCACAADRWDPVCGNNGITYMSACFAGCKNITGSRKEMVFHNCSCIEKLDSEMGNSSAVLGECRKSDDCSRKFIYFLVINVACSFLSALGGAPFYIILMRCVPKELKSLSLGLFMLIMRALGGIPSPVYFGAVLDLTCMKWARKSCGKQGACMFYDTEKFRYSYFGLVLGLLVAAFHFNVAFFILVMKKFGGKKAADTENKKEDVPLNENENPDGPALVADRSDEERDTHV</sequence>
<keyword evidence="8" id="KW-0813">Transport</keyword>
<dbReference type="GO" id="GO:0006811">
    <property type="term" value="P:monoatomic ion transport"/>
    <property type="evidence" value="ECO:0007669"/>
    <property type="project" value="UniProtKB-KW"/>
</dbReference>